<name>A0LLM6_SYNFM</name>
<proteinExistence type="predicted"/>
<dbReference type="InterPro" id="IPR000160">
    <property type="entry name" value="GGDEF_dom"/>
</dbReference>
<dbReference type="KEGG" id="sfu:Sfum_2650"/>
<dbReference type="STRING" id="335543.Sfum_2650"/>
<dbReference type="EMBL" id="CP000478">
    <property type="protein sequence ID" value="ABK18328.1"/>
    <property type="molecule type" value="Genomic_DNA"/>
</dbReference>
<dbReference type="AlphaFoldDB" id="A0LLM6"/>
<dbReference type="SUPFAM" id="SSF55781">
    <property type="entry name" value="GAF domain-like"/>
    <property type="match status" value="1"/>
</dbReference>
<protein>
    <recommendedName>
        <fullName evidence="1">diguanylate cyclase</fullName>
        <ecNumber evidence="1">2.7.7.65</ecNumber>
    </recommendedName>
</protein>
<dbReference type="InterPro" id="IPR043128">
    <property type="entry name" value="Rev_trsase/Diguanyl_cyclase"/>
</dbReference>
<dbReference type="FunFam" id="3.30.70.270:FF:000001">
    <property type="entry name" value="Diguanylate cyclase domain protein"/>
    <property type="match status" value="1"/>
</dbReference>
<evidence type="ECO:0000313" key="4">
    <source>
        <dbReference type="Proteomes" id="UP000001784"/>
    </source>
</evidence>
<dbReference type="SMART" id="SM00267">
    <property type="entry name" value="GGDEF"/>
    <property type="match status" value="1"/>
</dbReference>
<dbReference type="HOGENOM" id="CLU_000445_11_24_7"/>
<dbReference type="NCBIfam" id="TIGR00254">
    <property type="entry name" value="GGDEF"/>
    <property type="match status" value="1"/>
</dbReference>
<dbReference type="RefSeq" id="WP_011699495.1">
    <property type="nucleotide sequence ID" value="NC_008554.1"/>
</dbReference>
<evidence type="ECO:0000313" key="3">
    <source>
        <dbReference type="EMBL" id="ABK18328.1"/>
    </source>
</evidence>
<dbReference type="Gene3D" id="3.30.70.270">
    <property type="match status" value="1"/>
</dbReference>
<gene>
    <name evidence="3" type="ordered locus">Sfum_2650</name>
</gene>
<keyword evidence="4" id="KW-1185">Reference proteome</keyword>
<feature type="domain" description="GGDEF" evidence="2">
    <location>
        <begin position="210"/>
        <end position="345"/>
    </location>
</feature>
<dbReference type="GO" id="GO:0005886">
    <property type="term" value="C:plasma membrane"/>
    <property type="evidence" value="ECO:0007669"/>
    <property type="project" value="TreeGrafter"/>
</dbReference>
<dbReference type="OrthoDB" id="9783076at2"/>
<evidence type="ECO:0000256" key="1">
    <source>
        <dbReference type="ARBA" id="ARBA00012528"/>
    </source>
</evidence>
<evidence type="ECO:0000259" key="2">
    <source>
        <dbReference type="PROSITE" id="PS50887"/>
    </source>
</evidence>
<organism evidence="3 4">
    <name type="scientific">Syntrophobacter fumaroxidans (strain DSM 10017 / MPOB)</name>
    <dbReference type="NCBI Taxonomy" id="335543"/>
    <lineage>
        <taxon>Bacteria</taxon>
        <taxon>Pseudomonadati</taxon>
        <taxon>Thermodesulfobacteriota</taxon>
        <taxon>Syntrophobacteria</taxon>
        <taxon>Syntrophobacterales</taxon>
        <taxon>Syntrophobacteraceae</taxon>
        <taxon>Syntrophobacter</taxon>
    </lineage>
</organism>
<dbReference type="Gene3D" id="3.30.450.40">
    <property type="match status" value="1"/>
</dbReference>
<dbReference type="Proteomes" id="UP000001784">
    <property type="component" value="Chromosome"/>
</dbReference>
<dbReference type="InterPro" id="IPR050469">
    <property type="entry name" value="Diguanylate_Cyclase"/>
</dbReference>
<dbReference type="PANTHER" id="PTHR45138">
    <property type="entry name" value="REGULATORY COMPONENTS OF SENSORY TRANSDUCTION SYSTEM"/>
    <property type="match status" value="1"/>
</dbReference>
<dbReference type="InterPro" id="IPR029016">
    <property type="entry name" value="GAF-like_dom_sf"/>
</dbReference>
<dbReference type="GO" id="GO:0043709">
    <property type="term" value="P:cell adhesion involved in single-species biofilm formation"/>
    <property type="evidence" value="ECO:0007669"/>
    <property type="project" value="TreeGrafter"/>
</dbReference>
<dbReference type="SUPFAM" id="SSF55073">
    <property type="entry name" value="Nucleotide cyclase"/>
    <property type="match status" value="1"/>
</dbReference>
<dbReference type="InParanoid" id="A0LLM6"/>
<reference evidence="3 4" key="1">
    <citation type="submission" date="2006-10" db="EMBL/GenBank/DDBJ databases">
        <title>Complete sequence of Syntrophobacter fumaroxidans MPOB.</title>
        <authorList>
            <consortium name="US DOE Joint Genome Institute"/>
            <person name="Copeland A."/>
            <person name="Lucas S."/>
            <person name="Lapidus A."/>
            <person name="Barry K."/>
            <person name="Detter J.C."/>
            <person name="Glavina del Rio T."/>
            <person name="Hammon N."/>
            <person name="Israni S."/>
            <person name="Pitluck S."/>
            <person name="Goltsman E.G."/>
            <person name="Martinez M."/>
            <person name="Schmutz J."/>
            <person name="Larimer F."/>
            <person name="Land M."/>
            <person name="Hauser L."/>
            <person name="Kyrpides N."/>
            <person name="Kim E."/>
            <person name="Boone D.R."/>
            <person name="Brockman F."/>
            <person name="Culley D."/>
            <person name="Ferry J."/>
            <person name="Gunsalus R."/>
            <person name="McInerney M.J."/>
            <person name="Morrison M."/>
            <person name="Plugge C."/>
            <person name="Rohlin L."/>
            <person name="Scholten J."/>
            <person name="Sieber J."/>
            <person name="Stams A.J.M."/>
            <person name="Worm P."/>
            <person name="Henstra A.M."/>
            <person name="Richardson P."/>
        </authorList>
    </citation>
    <scope>NUCLEOTIDE SEQUENCE [LARGE SCALE GENOMIC DNA]</scope>
    <source>
        <strain evidence="4">DSM 10017 / MPOB</strain>
    </source>
</reference>
<dbReference type="PANTHER" id="PTHR45138:SF24">
    <property type="entry name" value="DIGUANYLATE CYCLASE DGCC-RELATED"/>
    <property type="match status" value="1"/>
</dbReference>
<accession>A0LLM6</accession>
<sequence length="347" mass="38147">MKRPMSLVDDLHAISEENLIVLTYAARLMASVTDREILLSNGMECIGDFCRGLLSAILTWDEDRGSFMVERLFADKQVLAVKLEVPLADLPAADSSVLTRAKLFALRFEGRIPLPGTSEDAPPDRCLCLPLVAAGNRLVGICTIALNGEKELTLQDMQDLRVLTTVLAVTLENALLFRQALCDGLTGTYVRRYFEIRMNEELSRLKRKGNAFSILFLDIDGFKTVNDRLGHQVGDRVLAELAQLLKSEMRQGVDVICRYGGDEFIVLMPDTDLEAALTAGERIRERCSSTSFESLPGDLGVTLSGGLASADAHHALSPDELFNRADAMLYRAKEGGGNRIVAWPGKE</sequence>
<dbReference type="EC" id="2.7.7.65" evidence="1"/>
<dbReference type="eggNOG" id="COG3706">
    <property type="taxonomic scope" value="Bacteria"/>
</dbReference>
<dbReference type="CDD" id="cd01949">
    <property type="entry name" value="GGDEF"/>
    <property type="match status" value="1"/>
</dbReference>
<dbReference type="PROSITE" id="PS50887">
    <property type="entry name" value="GGDEF"/>
    <property type="match status" value="1"/>
</dbReference>
<dbReference type="Pfam" id="PF00990">
    <property type="entry name" value="GGDEF"/>
    <property type="match status" value="1"/>
</dbReference>
<dbReference type="InterPro" id="IPR029787">
    <property type="entry name" value="Nucleotide_cyclase"/>
</dbReference>
<dbReference type="GO" id="GO:0052621">
    <property type="term" value="F:diguanylate cyclase activity"/>
    <property type="evidence" value="ECO:0007669"/>
    <property type="project" value="UniProtKB-EC"/>
</dbReference>
<dbReference type="GO" id="GO:1902201">
    <property type="term" value="P:negative regulation of bacterial-type flagellum-dependent cell motility"/>
    <property type="evidence" value="ECO:0007669"/>
    <property type="project" value="TreeGrafter"/>
</dbReference>